<feature type="compositionally biased region" description="Polar residues" evidence="1">
    <location>
        <begin position="75"/>
        <end position="86"/>
    </location>
</feature>
<sequence>MMSKNAKKINTVKNTETGNSTGFLKDEPVLAHTCHPNDALSNPEVSNLPHFLSLIEVYVQEQPSKEYIKEYFDSNQNTKNGKSQSSLDKKQFSRLKRWKLEKPQDGKQRNFKFVKGDVDDPLTKYNLNFLKRKTHKSKLSTRQNKMDFIKTKPMYQD</sequence>
<dbReference type="AlphaFoldDB" id="A0A2T9Y0N1"/>
<accession>A0A2T9Y0N1</accession>
<name>A0A2T9Y0N1_9FUNG</name>
<evidence type="ECO:0000256" key="1">
    <source>
        <dbReference type="SAM" id="MobiDB-lite"/>
    </source>
</evidence>
<proteinExistence type="predicted"/>
<comment type="caution">
    <text evidence="2">The sequence shown here is derived from an EMBL/GenBank/DDBJ whole genome shotgun (WGS) entry which is preliminary data.</text>
</comment>
<gene>
    <name evidence="2" type="ORF">BB559_006777</name>
</gene>
<keyword evidence="3" id="KW-1185">Reference proteome</keyword>
<reference evidence="2 3" key="1">
    <citation type="journal article" date="2018" name="MBio">
        <title>Comparative Genomics Reveals the Core Gene Toolbox for the Fungus-Insect Symbiosis.</title>
        <authorList>
            <person name="Wang Y."/>
            <person name="Stata M."/>
            <person name="Wang W."/>
            <person name="Stajich J.E."/>
            <person name="White M.M."/>
            <person name="Moncalvo J.M."/>
        </authorList>
    </citation>
    <scope>NUCLEOTIDE SEQUENCE [LARGE SCALE GENOMIC DNA]</scope>
    <source>
        <strain evidence="2 3">AUS-77-4</strain>
    </source>
</reference>
<dbReference type="EMBL" id="MBFT01001016">
    <property type="protein sequence ID" value="PVU85867.1"/>
    <property type="molecule type" value="Genomic_DNA"/>
</dbReference>
<feature type="compositionally biased region" description="Polar residues" evidence="1">
    <location>
        <begin position="11"/>
        <end position="20"/>
    </location>
</feature>
<dbReference type="Proteomes" id="UP000245699">
    <property type="component" value="Unassembled WGS sequence"/>
</dbReference>
<protein>
    <submittedName>
        <fullName evidence="2">Uncharacterized protein</fullName>
    </submittedName>
</protein>
<feature type="region of interest" description="Disordered" evidence="1">
    <location>
        <begin position="1"/>
        <end position="20"/>
    </location>
</feature>
<evidence type="ECO:0000313" key="2">
    <source>
        <dbReference type="EMBL" id="PVU85867.1"/>
    </source>
</evidence>
<evidence type="ECO:0000313" key="3">
    <source>
        <dbReference type="Proteomes" id="UP000245699"/>
    </source>
</evidence>
<feature type="non-terminal residue" evidence="2">
    <location>
        <position position="157"/>
    </location>
</feature>
<feature type="region of interest" description="Disordered" evidence="1">
    <location>
        <begin position="136"/>
        <end position="157"/>
    </location>
</feature>
<feature type="region of interest" description="Disordered" evidence="1">
    <location>
        <begin position="75"/>
        <end position="106"/>
    </location>
</feature>
<organism evidence="2 3">
    <name type="scientific">Furculomyces boomerangus</name>
    <dbReference type="NCBI Taxonomy" id="61424"/>
    <lineage>
        <taxon>Eukaryota</taxon>
        <taxon>Fungi</taxon>
        <taxon>Fungi incertae sedis</taxon>
        <taxon>Zoopagomycota</taxon>
        <taxon>Kickxellomycotina</taxon>
        <taxon>Harpellomycetes</taxon>
        <taxon>Harpellales</taxon>
        <taxon>Harpellaceae</taxon>
        <taxon>Furculomyces</taxon>
    </lineage>
</organism>